<protein>
    <submittedName>
        <fullName evidence="5">AsnC family transcriptional regulator</fullName>
    </submittedName>
</protein>
<dbReference type="OrthoDB" id="33200at2157"/>
<dbReference type="InterPro" id="IPR036388">
    <property type="entry name" value="WH-like_DNA-bd_sf"/>
</dbReference>
<dbReference type="GO" id="GO:0043200">
    <property type="term" value="P:response to amino acid"/>
    <property type="evidence" value="ECO:0007669"/>
    <property type="project" value="TreeGrafter"/>
</dbReference>
<feature type="domain" description="HTH asnC-type" evidence="4">
    <location>
        <begin position="4"/>
        <end position="67"/>
    </location>
</feature>
<keyword evidence="1" id="KW-0805">Transcription regulation</keyword>
<dbReference type="InterPro" id="IPR056526">
    <property type="entry name" value="TRASH_HVO_1752"/>
</dbReference>
<reference evidence="5 6" key="1">
    <citation type="submission" date="2018-07" db="EMBL/GenBank/DDBJ databases">
        <title>Genome sequences of Haloplanus salinus JCM 18368T.</title>
        <authorList>
            <person name="Kim Y.B."/>
            <person name="Roh S.W."/>
        </authorList>
    </citation>
    <scope>NUCLEOTIDE SEQUENCE [LARGE SCALE GENOMIC DNA]</scope>
    <source>
        <strain evidence="5 6">JCM 18368</strain>
    </source>
</reference>
<sequence>MRELDETDLEILRALMDDARRPWAEVAERVDLSPPAVSDRVDRLQELGVVRRFTLDLDRSKLRDGVPVLVTVEPARDAGGDLRDAFRAAEAVEHLFVTAAGDVVCYARVPDGDVPRWLSRTVDDGAVADYEVTLLTDGEWTPSVGGTGFALACAECGNTVTSEGTTARIGGEVHQFCCPSCEAQFESRYERLDAAAKADDGRE</sequence>
<dbReference type="Pfam" id="PF13404">
    <property type="entry name" value="HTH_AsnC-type"/>
    <property type="match status" value="1"/>
</dbReference>
<gene>
    <name evidence="5" type="ORF">DU504_12170</name>
</gene>
<evidence type="ECO:0000256" key="1">
    <source>
        <dbReference type="ARBA" id="ARBA00023015"/>
    </source>
</evidence>
<dbReference type="SUPFAM" id="SSF46785">
    <property type="entry name" value="Winged helix' DNA-binding domain"/>
    <property type="match status" value="1"/>
</dbReference>
<dbReference type="CDD" id="cd00090">
    <property type="entry name" value="HTH_ARSR"/>
    <property type="match status" value="1"/>
</dbReference>
<dbReference type="InterPro" id="IPR011017">
    <property type="entry name" value="TRASH_dom"/>
</dbReference>
<organism evidence="5 6">
    <name type="scientific">Haloplanus salinus</name>
    <dbReference type="NCBI Taxonomy" id="1126245"/>
    <lineage>
        <taxon>Archaea</taxon>
        <taxon>Methanobacteriati</taxon>
        <taxon>Methanobacteriota</taxon>
        <taxon>Stenosarchaea group</taxon>
        <taxon>Halobacteria</taxon>
        <taxon>Halobacteriales</taxon>
        <taxon>Haloferacaceae</taxon>
        <taxon>Haloplanus</taxon>
    </lineage>
</organism>
<name>A0A368NBN1_9EURY</name>
<comment type="caution">
    <text evidence="5">The sequence shown here is derived from an EMBL/GenBank/DDBJ whole genome shotgun (WGS) entry which is preliminary data.</text>
</comment>
<dbReference type="PROSITE" id="PS50956">
    <property type="entry name" value="HTH_ASNC_2"/>
    <property type="match status" value="1"/>
</dbReference>
<evidence type="ECO:0000313" key="5">
    <source>
        <dbReference type="EMBL" id="RCU47987.1"/>
    </source>
</evidence>
<dbReference type="InterPro" id="IPR000485">
    <property type="entry name" value="AsnC-type_HTH_dom"/>
</dbReference>
<evidence type="ECO:0000259" key="4">
    <source>
        <dbReference type="PROSITE" id="PS50956"/>
    </source>
</evidence>
<dbReference type="Proteomes" id="UP000252189">
    <property type="component" value="Unassembled WGS sequence"/>
</dbReference>
<keyword evidence="3" id="KW-0804">Transcription</keyword>
<dbReference type="PRINTS" id="PR00033">
    <property type="entry name" value="HTHASNC"/>
</dbReference>
<dbReference type="InterPro" id="IPR011991">
    <property type="entry name" value="ArsR-like_HTH"/>
</dbReference>
<accession>A0A368NBN1</accession>
<dbReference type="SMART" id="SM00344">
    <property type="entry name" value="HTH_ASNC"/>
    <property type="match status" value="1"/>
</dbReference>
<proteinExistence type="predicted"/>
<dbReference type="SMART" id="SM00746">
    <property type="entry name" value="TRASH"/>
    <property type="match status" value="1"/>
</dbReference>
<dbReference type="Pfam" id="PF24273">
    <property type="entry name" value="TRASH_HVO_1752_C"/>
    <property type="match status" value="1"/>
</dbReference>
<evidence type="ECO:0000256" key="3">
    <source>
        <dbReference type="ARBA" id="ARBA00023163"/>
    </source>
</evidence>
<dbReference type="RefSeq" id="WP_114449547.1">
    <property type="nucleotide sequence ID" value="NZ_QPHM01000001.1"/>
</dbReference>
<keyword evidence="2" id="KW-0238">DNA-binding</keyword>
<dbReference type="EMBL" id="QPHM01000001">
    <property type="protein sequence ID" value="RCU47987.1"/>
    <property type="molecule type" value="Genomic_DNA"/>
</dbReference>
<dbReference type="AlphaFoldDB" id="A0A368NBN1"/>
<dbReference type="PANTHER" id="PTHR30154:SF34">
    <property type="entry name" value="TRANSCRIPTIONAL REGULATOR AZLB"/>
    <property type="match status" value="1"/>
</dbReference>
<evidence type="ECO:0000313" key="6">
    <source>
        <dbReference type="Proteomes" id="UP000252189"/>
    </source>
</evidence>
<dbReference type="InterPro" id="IPR019888">
    <property type="entry name" value="Tscrpt_reg_AsnC-like"/>
</dbReference>
<dbReference type="GO" id="GO:0043565">
    <property type="term" value="F:sequence-specific DNA binding"/>
    <property type="evidence" value="ECO:0007669"/>
    <property type="project" value="InterPro"/>
</dbReference>
<dbReference type="InterPro" id="IPR036390">
    <property type="entry name" value="WH_DNA-bd_sf"/>
</dbReference>
<evidence type="ECO:0000256" key="2">
    <source>
        <dbReference type="ARBA" id="ARBA00023125"/>
    </source>
</evidence>
<dbReference type="GO" id="GO:0005829">
    <property type="term" value="C:cytosol"/>
    <property type="evidence" value="ECO:0007669"/>
    <property type="project" value="TreeGrafter"/>
</dbReference>
<dbReference type="Gene3D" id="1.10.10.10">
    <property type="entry name" value="Winged helix-like DNA-binding domain superfamily/Winged helix DNA-binding domain"/>
    <property type="match status" value="1"/>
</dbReference>
<keyword evidence="6" id="KW-1185">Reference proteome</keyword>
<dbReference type="PANTHER" id="PTHR30154">
    <property type="entry name" value="LEUCINE-RESPONSIVE REGULATORY PROTEIN"/>
    <property type="match status" value="1"/>
</dbReference>